<dbReference type="Pfam" id="PF20349">
    <property type="entry name" value="DUF6644"/>
    <property type="match status" value="1"/>
</dbReference>
<feature type="transmembrane region" description="Helical" evidence="1">
    <location>
        <begin position="33"/>
        <end position="55"/>
    </location>
</feature>
<keyword evidence="1" id="KW-0472">Membrane</keyword>
<proteinExistence type="predicted"/>
<organism evidence="3 4">
    <name type="scientific">Adhaeribacter pallidiroseus</name>
    <dbReference type="NCBI Taxonomy" id="2072847"/>
    <lineage>
        <taxon>Bacteria</taxon>
        <taxon>Pseudomonadati</taxon>
        <taxon>Bacteroidota</taxon>
        <taxon>Cytophagia</taxon>
        <taxon>Cytophagales</taxon>
        <taxon>Hymenobacteraceae</taxon>
        <taxon>Adhaeribacter</taxon>
    </lineage>
</organism>
<accession>A0A369QDM7</accession>
<dbReference type="Proteomes" id="UP000253919">
    <property type="component" value="Unassembled WGS sequence"/>
</dbReference>
<dbReference type="RefSeq" id="WP_115371233.1">
    <property type="nucleotide sequence ID" value="NZ_QASA01000001.1"/>
</dbReference>
<dbReference type="InterPro" id="IPR046586">
    <property type="entry name" value="DUF6644"/>
</dbReference>
<protein>
    <recommendedName>
        <fullName evidence="2">DUF6644 domain-containing protein</fullName>
    </recommendedName>
</protein>
<dbReference type="EMBL" id="QASA01000001">
    <property type="protein sequence ID" value="RDC61665.1"/>
    <property type="molecule type" value="Genomic_DNA"/>
</dbReference>
<dbReference type="AlphaFoldDB" id="A0A369QDM7"/>
<evidence type="ECO:0000256" key="1">
    <source>
        <dbReference type="SAM" id="Phobius"/>
    </source>
</evidence>
<sequence length="162" mass="18011">MAATYAEWLLWVEKSSWAAAIRQSNWLYQWLEIGHIVGIALLVGAAFLFDLRLLGNSRFLPVSGLARYLLSWSRRGLILIVPTGILLFITNAGALGQDPTFGLKMLLLVLAGLNATVFHTFTYPKVRYWDVNQSTPLKAKLAAVFSLVLWSAIIACGRLLAY</sequence>
<evidence type="ECO:0000259" key="2">
    <source>
        <dbReference type="Pfam" id="PF20349"/>
    </source>
</evidence>
<reference evidence="3 4" key="1">
    <citation type="submission" date="2018-04" db="EMBL/GenBank/DDBJ databases">
        <title>Adhaeribacter sp. HMF7616 genome sequencing and assembly.</title>
        <authorList>
            <person name="Kang H."/>
            <person name="Kang J."/>
            <person name="Cha I."/>
            <person name="Kim H."/>
            <person name="Joh K."/>
        </authorList>
    </citation>
    <scope>NUCLEOTIDE SEQUENCE [LARGE SCALE GENOMIC DNA]</scope>
    <source>
        <strain evidence="3 4">HMF7616</strain>
    </source>
</reference>
<feature type="transmembrane region" description="Helical" evidence="1">
    <location>
        <begin position="76"/>
        <end position="95"/>
    </location>
</feature>
<evidence type="ECO:0000313" key="4">
    <source>
        <dbReference type="Proteomes" id="UP000253919"/>
    </source>
</evidence>
<evidence type="ECO:0000313" key="3">
    <source>
        <dbReference type="EMBL" id="RDC61665.1"/>
    </source>
</evidence>
<comment type="caution">
    <text evidence="3">The sequence shown here is derived from an EMBL/GenBank/DDBJ whole genome shotgun (WGS) entry which is preliminary data.</text>
</comment>
<name>A0A369QDM7_9BACT</name>
<feature type="transmembrane region" description="Helical" evidence="1">
    <location>
        <begin position="101"/>
        <end position="121"/>
    </location>
</feature>
<dbReference type="OrthoDB" id="3536934at2"/>
<gene>
    <name evidence="3" type="ORF">AHMF7616_00245</name>
</gene>
<keyword evidence="4" id="KW-1185">Reference proteome</keyword>
<feature type="transmembrane region" description="Helical" evidence="1">
    <location>
        <begin position="141"/>
        <end position="161"/>
    </location>
</feature>
<keyword evidence="1" id="KW-1133">Transmembrane helix</keyword>
<keyword evidence="1" id="KW-0812">Transmembrane</keyword>
<feature type="domain" description="DUF6644" evidence="2">
    <location>
        <begin position="35"/>
        <end position="161"/>
    </location>
</feature>